<evidence type="ECO:0008006" key="6">
    <source>
        <dbReference type="Google" id="ProtNLM"/>
    </source>
</evidence>
<dbReference type="EMBL" id="KE124814">
    <property type="protein sequence ID" value="EPB78334.1"/>
    <property type="molecule type" value="Genomic_DNA"/>
</dbReference>
<dbReference type="PANTHER" id="PTHR33562:SF6">
    <property type="entry name" value="PROTEIN QUIVER"/>
    <property type="match status" value="1"/>
</dbReference>
<evidence type="ECO:0000313" key="5">
    <source>
        <dbReference type="Proteomes" id="UP000054495"/>
    </source>
</evidence>
<keyword evidence="5" id="KW-1185">Reference proteome</keyword>
<proteinExistence type="predicted"/>
<sequence>MLREANKEMRTCLAPQSANPCRMDRLSMMNLLVLLCLIACCIVGAFGIQCYICNSITHPECENDYEKFLRNCPVKSFGGRKAVPPIGCRKYRQTANQETSLVRECAYLGEDVEGKSNKGSIGVSRVMSQCSDRPACNSAISTGAVALLVVPFLLLIGN</sequence>
<feature type="transmembrane region" description="Helical" evidence="3">
    <location>
        <begin position="138"/>
        <end position="156"/>
    </location>
</feature>
<keyword evidence="3" id="KW-0472">Membrane</keyword>
<dbReference type="AlphaFoldDB" id="A0A0D6M2K5"/>
<accession>A0A0D6M2K5</accession>
<dbReference type="Proteomes" id="UP000054495">
    <property type="component" value="Unassembled WGS sequence"/>
</dbReference>
<gene>
    <name evidence="4" type="ORF">ANCCEY_02564</name>
</gene>
<dbReference type="PANTHER" id="PTHR33562">
    <property type="entry name" value="ATILLA, ISOFORM B-RELATED-RELATED"/>
    <property type="match status" value="1"/>
</dbReference>
<protein>
    <recommendedName>
        <fullName evidence="6">Protein quiver</fullName>
    </recommendedName>
</protein>
<dbReference type="InterPro" id="IPR050975">
    <property type="entry name" value="Sleep_regulator"/>
</dbReference>
<evidence type="ECO:0000256" key="2">
    <source>
        <dbReference type="ARBA" id="ARBA00023180"/>
    </source>
</evidence>
<keyword evidence="3" id="KW-1133">Transmembrane helix</keyword>
<keyword evidence="2" id="KW-0325">Glycoprotein</keyword>
<name>A0A0D6M2K5_9BILA</name>
<dbReference type="InterPro" id="IPR031424">
    <property type="entry name" value="QVR-like"/>
</dbReference>
<keyword evidence="3" id="KW-0812">Transmembrane</keyword>
<keyword evidence="1" id="KW-0732">Signal</keyword>
<evidence type="ECO:0000256" key="1">
    <source>
        <dbReference type="ARBA" id="ARBA00022729"/>
    </source>
</evidence>
<dbReference type="GO" id="GO:0032222">
    <property type="term" value="P:regulation of synaptic transmission, cholinergic"/>
    <property type="evidence" value="ECO:0007669"/>
    <property type="project" value="InterPro"/>
</dbReference>
<dbReference type="Pfam" id="PF17064">
    <property type="entry name" value="QVR"/>
    <property type="match status" value="1"/>
</dbReference>
<dbReference type="GO" id="GO:0030431">
    <property type="term" value="P:sleep"/>
    <property type="evidence" value="ECO:0007669"/>
    <property type="project" value="InterPro"/>
</dbReference>
<evidence type="ECO:0000313" key="4">
    <source>
        <dbReference type="EMBL" id="EPB78334.1"/>
    </source>
</evidence>
<organism evidence="4 5">
    <name type="scientific">Ancylostoma ceylanicum</name>
    <dbReference type="NCBI Taxonomy" id="53326"/>
    <lineage>
        <taxon>Eukaryota</taxon>
        <taxon>Metazoa</taxon>
        <taxon>Ecdysozoa</taxon>
        <taxon>Nematoda</taxon>
        <taxon>Chromadorea</taxon>
        <taxon>Rhabditida</taxon>
        <taxon>Rhabditina</taxon>
        <taxon>Rhabditomorpha</taxon>
        <taxon>Strongyloidea</taxon>
        <taxon>Ancylostomatidae</taxon>
        <taxon>Ancylostomatinae</taxon>
        <taxon>Ancylostoma</taxon>
    </lineage>
</organism>
<evidence type="ECO:0000256" key="3">
    <source>
        <dbReference type="SAM" id="Phobius"/>
    </source>
</evidence>
<reference evidence="4 5" key="1">
    <citation type="submission" date="2013-05" db="EMBL/GenBank/DDBJ databases">
        <title>Draft genome of the parasitic nematode Anyclostoma ceylanicum.</title>
        <authorList>
            <person name="Mitreva M."/>
        </authorList>
    </citation>
    <scope>NUCLEOTIDE SEQUENCE [LARGE SCALE GENOMIC DNA]</scope>
</reference>